<dbReference type="GO" id="GO:0005524">
    <property type="term" value="F:ATP binding"/>
    <property type="evidence" value="ECO:0007669"/>
    <property type="project" value="UniProtKB-KW"/>
</dbReference>
<keyword evidence="7" id="KW-0472">Membrane</keyword>
<proteinExistence type="inferred from homology"/>
<evidence type="ECO:0000256" key="1">
    <source>
        <dbReference type="ARBA" id="ARBA00004202"/>
    </source>
</evidence>
<comment type="similarity">
    <text evidence="2">Belongs to the ABC transporter superfamily.</text>
</comment>
<dbReference type="SMART" id="SM00382">
    <property type="entry name" value="AAA"/>
    <property type="match status" value="1"/>
</dbReference>
<protein>
    <submittedName>
        <fullName evidence="9">ABC transporter ATP-binding protein</fullName>
    </submittedName>
</protein>
<organism evidence="9 10">
    <name type="scientific">Paenibacillus solisilvae</name>
    <dbReference type="NCBI Taxonomy" id="2486751"/>
    <lineage>
        <taxon>Bacteria</taxon>
        <taxon>Bacillati</taxon>
        <taxon>Bacillota</taxon>
        <taxon>Bacilli</taxon>
        <taxon>Bacillales</taxon>
        <taxon>Paenibacillaceae</taxon>
        <taxon>Paenibacillus</taxon>
    </lineage>
</organism>
<comment type="caution">
    <text evidence="9">The sequence shown here is derived from an EMBL/GenBank/DDBJ whole genome shotgun (WGS) entry which is preliminary data.</text>
</comment>
<name>A0ABW0VZN2_9BACL</name>
<dbReference type="InterPro" id="IPR050388">
    <property type="entry name" value="ABC_Ni/Peptide_Import"/>
</dbReference>
<dbReference type="CDD" id="cd03257">
    <property type="entry name" value="ABC_NikE_OppD_transporters"/>
    <property type="match status" value="1"/>
</dbReference>
<comment type="subcellular location">
    <subcellularLocation>
        <location evidence="1">Cell membrane</location>
        <topology evidence="1">Peripheral membrane protein</topology>
    </subcellularLocation>
</comment>
<dbReference type="Proteomes" id="UP001596047">
    <property type="component" value="Unassembled WGS sequence"/>
</dbReference>
<keyword evidence="10" id="KW-1185">Reference proteome</keyword>
<evidence type="ECO:0000259" key="8">
    <source>
        <dbReference type="PROSITE" id="PS50893"/>
    </source>
</evidence>
<dbReference type="SUPFAM" id="SSF52540">
    <property type="entry name" value="P-loop containing nucleoside triphosphate hydrolases"/>
    <property type="match status" value="1"/>
</dbReference>
<evidence type="ECO:0000256" key="4">
    <source>
        <dbReference type="ARBA" id="ARBA00022475"/>
    </source>
</evidence>
<dbReference type="InterPro" id="IPR003439">
    <property type="entry name" value="ABC_transporter-like_ATP-bd"/>
</dbReference>
<feature type="domain" description="ABC transporter" evidence="8">
    <location>
        <begin position="6"/>
        <end position="256"/>
    </location>
</feature>
<keyword evidence="4" id="KW-1003">Cell membrane</keyword>
<dbReference type="InterPro" id="IPR013563">
    <property type="entry name" value="Oligopep_ABC_C"/>
</dbReference>
<keyword evidence="6 9" id="KW-0067">ATP-binding</keyword>
<dbReference type="Gene3D" id="3.40.50.300">
    <property type="entry name" value="P-loop containing nucleotide triphosphate hydrolases"/>
    <property type="match status" value="1"/>
</dbReference>
<reference evidence="10" key="1">
    <citation type="journal article" date="2019" name="Int. J. Syst. Evol. Microbiol.">
        <title>The Global Catalogue of Microorganisms (GCM) 10K type strain sequencing project: providing services to taxonomists for standard genome sequencing and annotation.</title>
        <authorList>
            <consortium name="The Broad Institute Genomics Platform"/>
            <consortium name="The Broad Institute Genome Sequencing Center for Infectious Disease"/>
            <person name="Wu L."/>
            <person name="Ma J."/>
        </authorList>
    </citation>
    <scope>NUCLEOTIDE SEQUENCE [LARGE SCALE GENOMIC DNA]</scope>
    <source>
        <strain evidence="10">CGMCC 1.3240</strain>
    </source>
</reference>
<evidence type="ECO:0000256" key="3">
    <source>
        <dbReference type="ARBA" id="ARBA00022448"/>
    </source>
</evidence>
<evidence type="ECO:0000313" key="9">
    <source>
        <dbReference type="EMBL" id="MFC5651095.1"/>
    </source>
</evidence>
<dbReference type="NCBIfam" id="TIGR01727">
    <property type="entry name" value="oligo_HPY"/>
    <property type="match status" value="1"/>
</dbReference>
<dbReference type="Pfam" id="PF00005">
    <property type="entry name" value="ABC_tran"/>
    <property type="match status" value="1"/>
</dbReference>
<dbReference type="PANTHER" id="PTHR43297:SF2">
    <property type="entry name" value="DIPEPTIDE TRANSPORT ATP-BINDING PROTEIN DPPD"/>
    <property type="match status" value="1"/>
</dbReference>
<dbReference type="PANTHER" id="PTHR43297">
    <property type="entry name" value="OLIGOPEPTIDE TRANSPORT ATP-BINDING PROTEIN APPD"/>
    <property type="match status" value="1"/>
</dbReference>
<dbReference type="PROSITE" id="PS00211">
    <property type="entry name" value="ABC_TRANSPORTER_1"/>
    <property type="match status" value="1"/>
</dbReference>
<evidence type="ECO:0000256" key="6">
    <source>
        <dbReference type="ARBA" id="ARBA00022840"/>
    </source>
</evidence>
<dbReference type="EMBL" id="JBHSOW010000068">
    <property type="protein sequence ID" value="MFC5651095.1"/>
    <property type="molecule type" value="Genomic_DNA"/>
</dbReference>
<sequence>MNKPLLKVENLSVGYSLKNEKISILENINFSVERGEVVGIVGESGCGKSLTSLSIMKLLVEPLSIQSGQIIFNGSDLTCLPEREMNQIRGKEVAMIFQEPMTSLNPVFTIGNQISEVMHTHLKINKKEVFERTIELLRLVGIPSPEQRVREYPYQLSGGMQQRVMIAMALACNPMLLIADEPTTALDVTIQAQILDLLLDIQQKNKMSLFFITHDLSVLARMANRVIVMYAGRVIESAPISKLMENPLHPYTQGLLKAIPSYGNRKQRLYTIPGTVPDPKDKVVGCRFASRCQYAEKRCFESEPTLLEKETDREIACFLYDE</sequence>
<evidence type="ECO:0000256" key="5">
    <source>
        <dbReference type="ARBA" id="ARBA00022741"/>
    </source>
</evidence>
<dbReference type="Pfam" id="PF08352">
    <property type="entry name" value="oligo_HPY"/>
    <property type="match status" value="1"/>
</dbReference>
<keyword evidence="3" id="KW-0813">Transport</keyword>
<dbReference type="InterPro" id="IPR003593">
    <property type="entry name" value="AAA+_ATPase"/>
</dbReference>
<dbReference type="PROSITE" id="PS50893">
    <property type="entry name" value="ABC_TRANSPORTER_2"/>
    <property type="match status" value="1"/>
</dbReference>
<gene>
    <name evidence="9" type="ORF">ACFPYJ_18675</name>
</gene>
<dbReference type="RefSeq" id="WP_379189690.1">
    <property type="nucleotide sequence ID" value="NZ_JBHSOW010000068.1"/>
</dbReference>
<accession>A0ABW0VZN2</accession>
<dbReference type="InterPro" id="IPR017871">
    <property type="entry name" value="ABC_transporter-like_CS"/>
</dbReference>
<keyword evidence="5" id="KW-0547">Nucleotide-binding</keyword>
<evidence type="ECO:0000256" key="7">
    <source>
        <dbReference type="ARBA" id="ARBA00023136"/>
    </source>
</evidence>
<evidence type="ECO:0000313" key="10">
    <source>
        <dbReference type="Proteomes" id="UP001596047"/>
    </source>
</evidence>
<evidence type="ECO:0000256" key="2">
    <source>
        <dbReference type="ARBA" id="ARBA00005417"/>
    </source>
</evidence>
<dbReference type="InterPro" id="IPR027417">
    <property type="entry name" value="P-loop_NTPase"/>
</dbReference>